<dbReference type="Proteomes" id="UP000287330">
    <property type="component" value="Unassembled WGS sequence"/>
</dbReference>
<evidence type="ECO:0000313" key="13">
    <source>
        <dbReference type="Proteomes" id="UP000287330"/>
    </source>
</evidence>
<dbReference type="InterPro" id="IPR008278">
    <property type="entry name" value="4-PPantetheinyl_Trfase_dom"/>
</dbReference>
<comment type="cofactor">
    <cofactor evidence="10">
        <name>Mg(2+)</name>
        <dbReference type="ChEBI" id="CHEBI:18420"/>
    </cofactor>
</comment>
<evidence type="ECO:0000259" key="11">
    <source>
        <dbReference type="Pfam" id="PF01648"/>
    </source>
</evidence>
<comment type="subcellular location">
    <subcellularLocation>
        <location evidence="10">Cytoplasm</location>
    </subcellularLocation>
</comment>
<keyword evidence="2 10" id="KW-0808">Transferase</keyword>
<dbReference type="GO" id="GO:0006633">
    <property type="term" value="P:fatty acid biosynthetic process"/>
    <property type="evidence" value="ECO:0007669"/>
    <property type="project" value="UniProtKB-UniRule"/>
</dbReference>
<dbReference type="InterPro" id="IPR037143">
    <property type="entry name" value="4-PPantetheinyl_Trfase_dom_sf"/>
</dbReference>
<comment type="caution">
    <text evidence="12">The sequence shown here is derived from an EMBL/GenBank/DDBJ whole genome shotgun (WGS) entry which is preliminary data.</text>
</comment>
<evidence type="ECO:0000256" key="9">
    <source>
        <dbReference type="ARBA" id="ARBA00054726"/>
    </source>
</evidence>
<evidence type="ECO:0000256" key="8">
    <source>
        <dbReference type="ARBA" id="ARBA00050875"/>
    </source>
</evidence>
<feature type="binding site" evidence="10">
    <location>
        <position position="9"/>
    </location>
    <ligand>
        <name>Mg(2+)</name>
        <dbReference type="ChEBI" id="CHEBI:18420"/>
    </ligand>
</feature>
<gene>
    <name evidence="10" type="primary">acpS</name>
    <name evidence="12" type="ORF">CWE25_01925</name>
</gene>
<dbReference type="HAMAP" id="MF_00101">
    <property type="entry name" value="AcpS"/>
    <property type="match status" value="1"/>
</dbReference>
<dbReference type="GO" id="GO:0005737">
    <property type="term" value="C:cytoplasm"/>
    <property type="evidence" value="ECO:0007669"/>
    <property type="project" value="UniProtKB-SubCell"/>
</dbReference>
<dbReference type="GO" id="GO:0008897">
    <property type="term" value="F:holo-[acyl-carrier-protein] synthase activity"/>
    <property type="evidence" value="ECO:0007669"/>
    <property type="project" value="UniProtKB-UniRule"/>
</dbReference>
<comment type="catalytic activity">
    <reaction evidence="8 10">
        <text>apo-[ACP] + CoA = holo-[ACP] + adenosine 3',5'-bisphosphate + H(+)</text>
        <dbReference type="Rhea" id="RHEA:12068"/>
        <dbReference type="Rhea" id="RHEA-COMP:9685"/>
        <dbReference type="Rhea" id="RHEA-COMP:9690"/>
        <dbReference type="ChEBI" id="CHEBI:15378"/>
        <dbReference type="ChEBI" id="CHEBI:29999"/>
        <dbReference type="ChEBI" id="CHEBI:57287"/>
        <dbReference type="ChEBI" id="CHEBI:58343"/>
        <dbReference type="ChEBI" id="CHEBI:64479"/>
        <dbReference type="EC" id="2.7.8.7"/>
    </reaction>
</comment>
<dbReference type="GO" id="GO:0000287">
    <property type="term" value="F:magnesium ion binding"/>
    <property type="evidence" value="ECO:0007669"/>
    <property type="project" value="UniProtKB-UniRule"/>
</dbReference>
<comment type="similarity">
    <text evidence="10">Belongs to the P-Pant transferase superfamily. AcpS family.</text>
</comment>
<dbReference type="FunFam" id="3.90.470.20:FF:000001">
    <property type="entry name" value="Holo-[acyl-carrier-protein] synthase"/>
    <property type="match status" value="1"/>
</dbReference>
<dbReference type="EC" id="2.7.8.7" evidence="10"/>
<organism evidence="12 13">
    <name type="scientific">Idiomarina fontislapidosi</name>
    <dbReference type="NCBI Taxonomy" id="263723"/>
    <lineage>
        <taxon>Bacteria</taxon>
        <taxon>Pseudomonadati</taxon>
        <taxon>Pseudomonadota</taxon>
        <taxon>Gammaproteobacteria</taxon>
        <taxon>Alteromonadales</taxon>
        <taxon>Idiomarinaceae</taxon>
        <taxon>Idiomarina</taxon>
    </lineage>
</organism>
<dbReference type="SUPFAM" id="SSF56214">
    <property type="entry name" value="4'-phosphopantetheinyl transferase"/>
    <property type="match status" value="1"/>
</dbReference>
<evidence type="ECO:0000256" key="10">
    <source>
        <dbReference type="HAMAP-Rule" id="MF_00101"/>
    </source>
</evidence>
<name>A0A432YBN0_9GAMM</name>
<evidence type="ECO:0000256" key="5">
    <source>
        <dbReference type="ARBA" id="ARBA00022842"/>
    </source>
</evidence>
<evidence type="ECO:0000256" key="6">
    <source>
        <dbReference type="ARBA" id="ARBA00023098"/>
    </source>
</evidence>
<dbReference type="NCBIfam" id="TIGR00516">
    <property type="entry name" value="acpS"/>
    <property type="match status" value="1"/>
</dbReference>
<keyword evidence="5 10" id="KW-0460">Magnesium</keyword>
<proteinExistence type="inferred from homology"/>
<keyword evidence="1 10" id="KW-0444">Lipid biosynthesis</keyword>
<dbReference type="OrthoDB" id="517356at2"/>
<dbReference type="AlphaFoldDB" id="A0A432YBN0"/>
<dbReference type="EMBL" id="PIPV01000001">
    <property type="protein sequence ID" value="RUO58374.1"/>
    <property type="molecule type" value="Genomic_DNA"/>
</dbReference>
<dbReference type="NCBIfam" id="TIGR00556">
    <property type="entry name" value="pantethn_trn"/>
    <property type="match status" value="1"/>
</dbReference>
<feature type="binding site" evidence="10">
    <location>
        <position position="57"/>
    </location>
    <ligand>
        <name>Mg(2+)</name>
        <dbReference type="ChEBI" id="CHEBI:18420"/>
    </ligand>
</feature>
<keyword evidence="7 10" id="KW-0275">Fatty acid biosynthesis</keyword>
<dbReference type="InterPro" id="IPR004568">
    <property type="entry name" value="Ppantetheine-prot_Trfase_dom"/>
</dbReference>
<comment type="function">
    <text evidence="9">Transfers the 4'-phosphopantetheine moiety from coenzyme A to the 'Ser-36' of acyl-carrier-protein.</text>
</comment>
<reference evidence="13" key="1">
    <citation type="journal article" date="2018" name="Front. Microbiol.">
        <title>Genome-Based Analysis Reveals the Taxonomy and Diversity of the Family Idiomarinaceae.</title>
        <authorList>
            <person name="Liu Y."/>
            <person name="Lai Q."/>
            <person name="Shao Z."/>
        </authorList>
    </citation>
    <scope>NUCLEOTIDE SEQUENCE [LARGE SCALE GENOMIC DNA]</scope>
    <source>
        <strain evidence="13">F23</strain>
    </source>
</reference>
<evidence type="ECO:0000256" key="4">
    <source>
        <dbReference type="ARBA" id="ARBA00022832"/>
    </source>
</evidence>
<dbReference type="Pfam" id="PF01648">
    <property type="entry name" value="ACPS"/>
    <property type="match status" value="1"/>
</dbReference>
<keyword evidence="13" id="KW-1185">Reference proteome</keyword>
<feature type="domain" description="4'-phosphopantetheinyl transferase" evidence="11">
    <location>
        <begin position="5"/>
        <end position="103"/>
    </location>
</feature>
<keyword evidence="6 10" id="KW-0443">Lipid metabolism</keyword>
<comment type="function">
    <text evidence="10">Transfers the 4'-phosphopantetheine moiety from coenzyme A to a Ser of acyl-carrier-protein.</text>
</comment>
<evidence type="ECO:0000256" key="2">
    <source>
        <dbReference type="ARBA" id="ARBA00022679"/>
    </source>
</evidence>
<dbReference type="Gene3D" id="3.90.470.20">
    <property type="entry name" value="4'-phosphopantetheinyl transferase domain"/>
    <property type="match status" value="1"/>
</dbReference>
<evidence type="ECO:0000256" key="1">
    <source>
        <dbReference type="ARBA" id="ARBA00022516"/>
    </source>
</evidence>
<dbReference type="InterPro" id="IPR002582">
    <property type="entry name" value="ACPS"/>
</dbReference>
<sequence length="127" mass="14004">MAIYGIGTDMIAVARVEKSLARGNGLVKRVLTEYEQAVWTEHRAPADFLAKRFAAKEACAKAFGTGIAQGLSFQHMEVRNNALGRPEWVFYEQAKQWCEQQGIARAHLSISDDSGFAIATVILETDS</sequence>
<evidence type="ECO:0000256" key="7">
    <source>
        <dbReference type="ARBA" id="ARBA00023160"/>
    </source>
</evidence>
<keyword evidence="10" id="KW-0963">Cytoplasm</keyword>
<accession>A0A432YBN0</accession>
<dbReference type="RefSeq" id="WP_110572619.1">
    <property type="nucleotide sequence ID" value="NZ_PIPV01000001.1"/>
</dbReference>
<protein>
    <recommendedName>
        <fullName evidence="10">Holo-[acyl-carrier-protein] synthase</fullName>
        <shortName evidence="10">Holo-ACP synthase</shortName>
        <ecNumber evidence="10">2.7.8.7</ecNumber>
    </recommendedName>
    <alternativeName>
        <fullName evidence="10">4'-phosphopantetheinyl transferase AcpS</fullName>
    </alternativeName>
</protein>
<evidence type="ECO:0000256" key="3">
    <source>
        <dbReference type="ARBA" id="ARBA00022723"/>
    </source>
</evidence>
<evidence type="ECO:0000313" key="12">
    <source>
        <dbReference type="EMBL" id="RUO58374.1"/>
    </source>
</evidence>
<keyword evidence="4 10" id="KW-0276">Fatty acid metabolism</keyword>
<keyword evidence="3 10" id="KW-0479">Metal-binding</keyword>